<organism evidence="9 10">
    <name type="scientific">Nocardioides jiangxiensis</name>
    <dbReference type="NCBI Taxonomy" id="3064524"/>
    <lineage>
        <taxon>Bacteria</taxon>
        <taxon>Bacillati</taxon>
        <taxon>Actinomycetota</taxon>
        <taxon>Actinomycetes</taxon>
        <taxon>Propionibacteriales</taxon>
        <taxon>Nocardioidaceae</taxon>
        <taxon>Nocardioides</taxon>
    </lineage>
</organism>
<gene>
    <name evidence="9" type="ORF">Q5722_06715</name>
</gene>
<evidence type="ECO:0000256" key="7">
    <source>
        <dbReference type="SAM" id="Phobius"/>
    </source>
</evidence>
<feature type="transmembrane region" description="Helical" evidence="7">
    <location>
        <begin position="451"/>
        <end position="482"/>
    </location>
</feature>
<dbReference type="EMBL" id="JAUQTA010000001">
    <property type="protein sequence ID" value="MDO7868057.1"/>
    <property type="molecule type" value="Genomic_DNA"/>
</dbReference>
<dbReference type="InterPro" id="IPR003838">
    <property type="entry name" value="ABC3_permease_C"/>
</dbReference>
<evidence type="ECO:0000256" key="1">
    <source>
        <dbReference type="ARBA" id="ARBA00004651"/>
    </source>
</evidence>
<evidence type="ECO:0000313" key="10">
    <source>
        <dbReference type="Proteomes" id="UP001233314"/>
    </source>
</evidence>
<feature type="transmembrane region" description="Helical" evidence="7">
    <location>
        <begin position="377"/>
        <end position="404"/>
    </location>
</feature>
<feature type="domain" description="ABC3 transporter permease C-terminal" evidence="8">
    <location>
        <begin position="289"/>
        <end position="408"/>
    </location>
</feature>
<sequence>MRGPLGGWRALLRLAWRDVLRNKGRSALILAMIALPVLGVTAAHVVISTADVSVAEGLDRHLGTADALLEVNEGGGVVYQGADPHDNAGWAGPEDGGTDRTATQADIAKVLGEGTKLHAQRLDWFNTRIGQHNVNVTVHSADFRDPVFDGTWDLTAGRAPARVGEIAVNAQLVKRGVRMGDTVELVTGRPLEVVGEAEDASYRGEPSAWAYPGSVDDTRQGPMYSTNTTYLATVPGGVDWDAVRALNKLGVSVLSREVIAHPPSEDQLPPEMSDFGDDRADVILATAILVSTMALLEVVLLAGPAFAVGARRMQRNLAQVAATGGTPGQVRRAVLATAVVLGGIAAGVGLVVGVVLGRVGVPIAQHYDQSVFGPFDVVWSQVLLIALLGWLSAVIAALVPAWIASRQDIVKVLGGRRGDRAPGKASPVLGALLAAAGIAAAVVGARHGGDWGTIAIAAAAVLAVVGGVLLLSPVLALVGRLAGRAPLPLRYAVRDAARHRARTVPAIGAVLATVTGVVALCIANASDAEESRETYRPSAGLHAGFVSFDDATLAPDERAVAWHAIEKAVHEEDPESEVMYQLGHMGGMPGDQEVQAVEGRDGGSLLSGWGGYMGSWIVDDHVPAADLGLDASGKAKAAAALAAGKVVLFTDGGSPGVTRDGKVVPPDLHRDSVDLQVTTYGEDGAGHSGRTTSAPAEVIRVSFVTTQGIVPHAVAKRTGAQVMPSTISLPGPVSKAEKDTIEKALAGIGYPDARVYVERGWNGRDNVLLLWVLAALGGVLMLGGTLTATFLALSDAAPDLATLSAVGASPRERRLVAACYALVVGGIGAVGGAVIGLVPGIAATWPLTSNTWDGAGPSHYLDIPWLVILVVVVGLPLLTALVVGLCARSRLPLVARID</sequence>
<proteinExistence type="inferred from homology"/>
<evidence type="ECO:0000259" key="8">
    <source>
        <dbReference type="Pfam" id="PF02687"/>
    </source>
</evidence>
<feature type="transmembrane region" description="Helical" evidence="7">
    <location>
        <begin position="768"/>
        <end position="794"/>
    </location>
</feature>
<feature type="transmembrane region" description="Helical" evidence="7">
    <location>
        <begin position="333"/>
        <end position="357"/>
    </location>
</feature>
<feature type="domain" description="ABC3 transporter permease C-terminal" evidence="8">
    <location>
        <begin position="772"/>
        <end position="888"/>
    </location>
</feature>
<keyword evidence="4 7" id="KW-1133">Transmembrane helix</keyword>
<feature type="transmembrane region" description="Helical" evidence="7">
    <location>
        <begin position="282"/>
        <end position="308"/>
    </location>
</feature>
<keyword evidence="10" id="KW-1185">Reference proteome</keyword>
<dbReference type="PANTHER" id="PTHR30572:SF4">
    <property type="entry name" value="ABC TRANSPORTER PERMEASE YTRF"/>
    <property type="match status" value="1"/>
</dbReference>
<name>A0ABT9B018_9ACTN</name>
<feature type="transmembrane region" description="Helical" evidence="7">
    <location>
        <begin position="863"/>
        <end position="887"/>
    </location>
</feature>
<comment type="caution">
    <text evidence="9">The sequence shown here is derived from an EMBL/GenBank/DDBJ whole genome shotgun (WGS) entry which is preliminary data.</text>
</comment>
<accession>A0ABT9B018</accession>
<feature type="transmembrane region" description="Helical" evidence="7">
    <location>
        <begin position="503"/>
        <end position="525"/>
    </location>
</feature>
<keyword evidence="3 7" id="KW-0812">Transmembrane</keyword>
<evidence type="ECO:0000256" key="5">
    <source>
        <dbReference type="ARBA" id="ARBA00023136"/>
    </source>
</evidence>
<evidence type="ECO:0000256" key="6">
    <source>
        <dbReference type="ARBA" id="ARBA00038076"/>
    </source>
</evidence>
<dbReference type="RefSeq" id="WP_305027434.1">
    <property type="nucleotide sequence ID" value="NZ_JAUQTA010000001.1"/>
</dbReference>
<reference evidence="9 10" key="1">
    <citation type="submission" date="2023-07" db="EMBL/GenBank/DDBJ databases">
        <title>Nocardioides sp. nov WY-20 isolated from soil.</title>
        <authorList>
            <person name="Liu B."/>
            <person name="Wan Y."/>
        </authorList>
    </citation>
    <scope>NUCLEOTIDE SEQUENCE [LARGE SCALE GENOMIC DNA]</scope>
    <source>
        <strain evidence="9 10">WY-20</strain>
    </source>
</reference>
<dbReference type="Proteomes" id="UP001233314">
    <property type="component" value="Unassembled WGS sequence"/>
</dbReference>
<evidence type="ECO:0000256" key="3">
    <source>
        <dbReference type="ARBA" id="ARBA00022692"/>
    </source>
</evidence>
<comment type="subcellular location">
    <subcellularLocation>
        <location evidence="1">Cell membrane</location>
        <topology evidence="1">Multi-pass membrane protein</topology>
    </subcellularLocation>
</comment>
<dbReference type="Pfam" id="PF02687">
    <property type="entry name" value="FtsX"/>
    <property type="match status" value="2"/>
</dbReference>
<feature type="transmembrane region" description="Helical" evidence="7">
    <location>
        <begin position="815"/>
        <end position="843"/>
    </location>
</feature>
<keyword evidence="2" id="KW-1003">Cell membrane</keyword>
<evidence type="ECO:0000313" key="9">
    <source>
        <dbReference type="EMBL" id="MDO7868057.1"/>
    </source>
</evidence>
<dbReference type="InterPro" id="IPR050250">
    <property type="entry name" value="Macrolide_Exporter_MacB"/>
</dbReference>
<keyword evidence="5 7" id="KW-0472">Membrane</keyword>
<protein>
    <recommendedName>
        <fullName evidence="8">ABC3 transporter permease C-terminal domain-containing protein</fullName>
    </recommendedName>
</protein>
<evidence type="ECO:0000256" key="4">
    <source>
        <dbReference type="ARBA" id="ARBA00022989"/>
    </source>
</evidence>
<feature type="transmembrane region" description="Helical" evidence="7">
    <location>
        <begin position="425"/>
        <end position="445"/>
    </location>
</feature>
<comment type="similarity">
    <text evidence="6">Belongs to the ABC-4 integral membrane protein family.</text>
</comment>
<dbReference type="PANTHER" id="PTHR30572">
    <property type="entry name" value="MEMBRANE COMPONENT OF TRANSPORTER-RELATED"/>
    <property type="match status" value="1"/>
</dbReference>
<evidence type="ECO:0000256" key="2">
    <source>
        <dbReference type="ARBA" id="ARBA00022475"/>
    </source>
</evidence>